<keyword evidence="5" id="KW-1133">Transmembrane helix</keyword>
<dbReference type="Proteomes" id="UP000837803">
    <property type="component" value="Unassembled WGS sequence"/>
</dbReference>
<reference evidence="8" key="1">
    <citation type="submission" date="2021-12" db="EMBL/GenBank/DDBJ databases">
        <authorList>
            <person name="Rodrigo-Torres L."/>
            <person name="Arahal R. D."/>
            <person name="Lucena T."/>
        </authorList>
    </citation>
    <scope>NUCLEOTIDE SEQUENCE</scope>
    <source>
        <strain evidence="8">CECT 8419</strain>
    </source>
</reference>
<gene>
    <name evidence="8" type="ORF">LEM8419_00584</name>
</gene>
<evidence type="ECO:0000256" key="2">
    <source>
        <dbReference type="ARBA" id="ARBA00005811"/>
    </source>
</evidence>
<evidence type="ECO:0000256" key="5">
    <source>
        <dbReference type="ARBA" id="ARBA00022989"/>
    </source>
</evidence>
<dbReference type="EMBL" id="CAKLPZ010000001">
    <property type="protein sequence ID" value="CAH0999286.1"/>
    <property type="molecule type" value="Genomic_DNA"/>
</dbReference>
<keyword evidence="9" id="KW-1185">Reference proteome</keyword>
<protein>
    <recommendedName>
        <fullName evidence="10">Biopolymer transporter ExbD</fullName>
    </recommendedName>
</protein>
<organism evidence="8 9">
    <name type="scientific">Neolewinella maritima</name>
    <dbReference type="NCBI Taxonomy" id="1383882"/>
    <lineage>
        <taxon>Bacteria</taxon>
        <taxon>Pseudomonadati</taxon>
        <taxon>Bacteroidota</taxon>
        <taxon>Saprospiria</taxon>
        <taxon>Saprospirales</taxon>
        <taxon>Lewinellaceae</taxon>
        <taxon>Neolewinella</taxon>
    </lineage>
</organism>
<keyword evidence="6" id="KW-0472">Membrane</keyword>
<accession>A0ABM9AYA8</accession>
<evidence type="ECO:0000313" key="9">
    <source>
        <dbReference type="Proteomes" id="UP000837803"/>
    </source>
</evidence>
<comment type="similarity">
    <text evidence="2 7">Belongs to the ExbD/TolR family.</text>
</comment>
<evidence type="ECO:0000256" key="6">
    <source>
        <dbReference type="ARBA" id="ARBA00023136"/>
    </source>
</evidence>
<evidence type="ECO:0000256" key="4">
    <source>
        <dbReference type="ARBA" id="ARBA00022692"/>
    </source>
</evidence>
<evidence type="ECO:0000256" key="3">
    <source>
        <dbReference type="ARBA" id="ARBA00022475"/>
    </source>
</evidence>
<dbReference type="Pfam" id="PF02472">
    <property type="entry name" value="ExbD"/>
    <property type="match status" value="1"/>
</dbReference>
<evidence type="ECO:0000256" key="1">
    <source>
        <dbReference type="ARBA" id="ARBA00004162"/>
    </source>
</evidence>
<evidence type="ECO:0008006" key="10">
    <source>
        <dbReference type="Google" id="ProtNLM"/>
    </source>
</evidence>
<evidence type="ECO:0000256" key="7">
    <source>
        <dbReference type="RuleBase" id="RU003879"/>
    </source>
</evidence>
<dbReference type="InterPro" id="IPR003400">
    <property type="entry name" value="ExbD"/>
</dbReference>
<keyword evidence="7" id="KW-0813">Transport</keyword>
<evidence type="ECO:0000313" key="8">
    <source>
        <dbReference type="EMBL" id="CAH0999286.1"/>
    </source>
</evidence>
<proteinExistence type="inferred from homology"/>
<dbReference type="PANTHER" id="PTHR30558:SF3">
    <property type="entry name" value="BIOPOLYMER TRANSPORT PROTEIN EXBD-RELATED"/>
    <property type="match status" value="1"/>
</dbReference>
<keyword evidence="4 7" id="KW-0812">Transmembrane</keyword>
<dbReference type="PANTHER" id="PTHR30558">
    <property type="entry name" value="EXBD MEMBRANE COMPONENT OF PMF-DRIVEN MACROMOLECULE IMPORT SYSTEM"/>
    <property type="match status" value="1"/>
</dbReference>
<name>A0ABM9AYA8_9BACT</name>
<comment type="caution">
    <text evidence="8">The sequence shown here is derived from an EMBL/GenBank/DDBJ whole genome shotgun (WGS) entry which is preliminary data.</text>
</comment>
<keyword evidence="7" id="KW-0653">Protein transport</keyword>
<keyword evidence="3" id="KW-1003">Cell membrane</keyword>
<comment type="subcellular location">
    <subcellularLocation>
        <location evidence="1">Cell membrane</location>
        <topology evidence="1">Single-pass membrane protein</topology>
    </subcellularLocation>
    <subcellularLocation>
        <location evidence="7">Cell membrane</location>
        <topology evidence="7">Single-pass type II membrane protein</topology>
    </subcellularLocation>
</comment>
<sequence>MADIAFLLLIFFLVTTTIAEEQGVLVRLPAWEIDAPITPSSEVFTVMLNANDELLVEEVAARSVDLPQAVYDFVLSPQRTPKQAVISLVHDRSSSYARYLEVYDALLAGYHMLWDESANRQYGKRYAMLTELQQKSIRAELPMTLSEAEPIDALKAD</sequence>